<name>A0A8S5QXV1_9CAUD</name>
<organism evidence="1">
    <name type="scientific">Myoviridae sp. ctyWv1</name>
    <dbReference type="NCBI Taxonomy" id="2826718"/>
    <lineage>
        <taxon>Viruses</taxon>
        <taxon>Duplodnaviria</taxon>
        <taxon>Heunggongvirae</taxon>
        <taxon>Uroviricota</taxon>
        <taxon>Caudoviricetes</taxon>
    </lineage>
</organism>
<reference evidence="1" key="1">
    <citation type="journal article" date="2021" name="Proc. Natl. Acad. Sci. U.S.A.">
        <title>A Catalog of Tens of Thousands of Viruses from Human Metagenomes Reveals Hidden Associations with Chronic Diseases.</title>
        <authorList>
            <person name="Tisza M.J."/>
            <person name="Buck C.B."/>
        </authorList>
    </citation>
    <scope>NUCLEOTIDE SEQUENCE</scope>
    <source>
        <strain evidence="1">CtyWv1</strain>
    </source>
</reference>
<accession>A0A8S5QXV1</accession>
<proteinExistence type="predicted"/>
<dbReference type="EMBL" id="BK015755">
    <property type="protein sequence ID" value="DAE23565.1"/>
    <property type="molecule type" value="Genomic_DNA"/>
</dbReference>
<sequence>MADLREQQKQEAIKRMKKLGIMEQPIKEFEEEGKINLSEGPGLLYWLNDEEQEMVRKFEEESNGLVYHVIKTQMNFGLMYSFLYVSEYIEEWKMDMEDLGDNQTLAYVVNTTMPDCSEFGTIGIEPSIGGLKRIW</sequence>
<protein>
    <submittedName>
        <fullName evidence="1">Uncharacterized protein</fullName>
    </submittedName>
</protein>
<evidence type="ECO:0000313" key="1">
    <source>
        <dbReference type="EMBL" id="DAE23565.1"/>
    </source>
</evidence>